<dbReference type="Gene3D" id="1.10.10.10">
    <property type="entry name" value="Winged helix-like DNA-binding domain superfamily/Winged helix DNA-binding domain"/>
    <property type="match status" value="1"/>
</dbReference>
<dbReference type="InterPro" id="IPR036388">
    <property type="entry name" value="WH-like_DNA-bd_sf"/>
</dbReference>
<name>A0A7X9XBX6_9BACT</name>
<sequence length="81" mass="9177">MTREQKIQKFLMGLCLNAGDSMEDIAKHLGVSSNSAEIKEIMHYLEQEGFIKNTRVEYKRTKTSLTKKGDKQASSLLEIAN</sequence>
<gene>
    <name evidence="1" type="ORF">HHU12_24600</name>
</gene>
<dbReference type="EMBL" id="JABANE010000088">
    <property type="protein sequence ID" value="NME71170.1"/>
    <property type="molecule type" value="Genomic_DNA"/>
</dbReference>
<evidence type="ECO:0000313" key="2">
    <source>
        <dbReference type="Proteomes" id="UP000576082"/>
    </source>
</evidence>
<proteinExistence type="predicted"/>
<dbReference type="RefSeq" id="WP_169659393.1">
    <property type="nucleotide sequence ID" value="NZ_JABANE010000088.1"/>
</dbReference>
<organism evidence="1 2">
    <name type="scientific">Flammeovirga aprica JL-4</name>
    <dbReference type="NCBI Taxonomy" id="694437"/>
    <lineage>
        <taxon>Bacteria</taxon>
        <taxon>Pseudomonadati</taxon>
        <taxon>Bacteroidota</taxon>
        <taxon>Cytophagia</taxon>
        <taxon>Cytophagales</taxon>
        <taxon>Flammeovirgaceae</taxon>
        <taxon>Flammeovirga</taxon>
    </lineage>
</organism>
<dbReference type="AlphaFoldDB" id="A0A7X9XBX6"/>
<dbReference type="SUPFAM" id="SSF46785">
    <property type="entry name" value="Winged helix' DNA-binding domain"/>
    <property type="match status" value="1"/>
</dbReference>
<protein>
    <recommendedName>
        <fullName evidence="3">MarR family transcriptional regulator</fullName>
    </recommendedName>
</protein>
<comment type="caution">
    <text evidence="1">The sequence shown here is derived from an EMBL/GenBank/DDBJ whole genome shotgun (WGS) entry which is preliminary data.</text>
</comment>
<keyword evidence="2" id="KW-1185">Reference proteome</keyword>
<accession>A0A7X9XBX6</accession>
<evidence type="ECO:0000313" key="1">
    <source>
        <dbReference type="EMBL" id="NME71170.1"/>
    </source>
</evidence>
<reference evidence="1 2" key="1">
    <citation type="submission" date="2020-04" db="EMBL/GenBank/DDBJ databases">
        <title>Flammeovirga sp. SR4, a novel species isolated from seawater.</title>
        <authorList>
            <person name="Wang X."/>
        </authorList>
    </citation>
    <scope>NUCLEOTIDE SEQUENCE [LARGE SCALE GENOMIC DNA]</scope>
    <source>
        <strain evidence="1 2">ATCC 23126</strain>
    </source>
</reference>
<dbReference type="InterPro" id="IPR036390">
    <property type="entry name" value="WH_DNA-bd_sf"/>
</dbReference>
<dbReference type="Proteomes" id="UP000576082">
    <property type="component" value="Unassembled WGS sequence"/>
</dbReference>
<evidence type="ECO:0008006" key="3">
    <source>
        <dbReference type="Google" id="ProtNLM"/>
    </source>
</evidence>